<feature type="transmembrane region" description="Helical" evidence="6">
    <location>
        <begin position="202"/>
        <end position="220"/>
    </location>
</feature>
<feature type="transmembrane region" description="Helical" evidence="6">
    <location>
        <begin position="62"/>
        <end position="84"/>
    </location>
</feature>
<feature type="transmembrane region" description="Helical" evidence="6">
    <location>
        <begin position="138"/>
        <end position="157"/>
    </location>
</feature>
<comment type="similarity">
    <text evidence="2 6">Belongs to the peroxisomal membrane protein PXMP2/4 family.</text>
</comment>
<dbReference type="PANTHER" id="PTHR11266">
    <property type="entry name" value="PEROXISOMAL MEMBRANE PROTEIN 2, PXMP2 MPV17"/>
    <property type="match status" value="1"/>
</dbReference>
<keyword evidence="5 6" id="KW-0472">Membrane</keyword>
<dbReference type="AlphaFoldDB" id="A0A1I8GDI9"/>
<name>A0A1I8GDI9_9PLAT</name>
<feature type="transmembrane region" description="Helical" evidence="6">
    <location>
        <begin position="99"/>
        <end position="117"/>
    </location>
</feature>
<evidence type="ECO:0000313" key="8">
    <source>
        <dbReference type="Proteomes" id="UP000095280"/>
    </source>
</evidence>
<dbReference type="PANTHER" id="PTHR11266:SF80">
    <property type="entry name" value="PEROXISOMAL MEMBRANE PROTEIN 2"/>
    <property type="match status" value="1"/>
</dbReference>
<evidence type="ECO:0000256" key="4">
    <source>
        <dbReference type="ARBA" id="ARBA00022989"/>
    </source>
</evidence>
<evidence type="ECO:0000313" key="10">
    <source>
        <dbReference type="WBParaSite" id="maker-uti_cns_0046212-snap-gene-0.11-mRNA-1"/>
    </source>
</evidence>
<dbReference type="InterPro" id="IPR007248">
    <property type="entry name" value="Mpv17_PMP22"/>
</dbReference>
<evidence type="ECO:0000256" key="7">
    <source>
        <dbReference type="SAM" id="MobiDB-lite"/>
    </source>
</evidence>
<keyword evidence="8" id="KW-1185">Reference proteome</keyword>
<dbReference type="WBParaSite" id="maker-uti_cns_0046212-snap-gene-0.11-mRNA-1">
    <property type="protein sequence ID" value="maker-uti_cns_0046212-snap-gene-0.11-mRNA-1"/>
    <property type="gene ID" value="maker-uti_cns_0046212-snap-gene-0.11"/>
</dbReference>
<accession>A0A1I8GDI9</accession>
<comment type="subcellular location">
    <subcellularLocation>
        <location evidence="1">Membrane</location>
        <topology evidence="1">Multi-pass membrane protein</topology>
    </subcellularLocation>
</comment>
<sequence length="223" mass="24830">MYVTELSSPSLLNTVAMSTKPSHSPAPGKKGGSDGGKADESLMATIISLIKKYDRLLNERPLLTKAATSGAIFGLGDILSQLIAPKPGTGGQFSLRSTFAYSAFGFFISGPLIHAFYRQLDRALPKDSDQQFVALKRTLIDRLLLAPPYLLLLYYSVPLFEGRSLAFAHAKVKDSFLDVLKMNVKIWSLFQFININYVPQKYRVLFMCGLSLLWNIYVAIKRR</sequence>
<dbReference type="Pfam" id="PF04117">
    <property type="entry name" value="Mpv17_PMP22"/>
    <property type="match status" value="1"/>
</dbReference>
<evidence type="ECO:0000256" key="2">
    <source>
        <dbReference type="ARBA" id="ARBA00006824"/>
    </source>
</evidence>
<evidence type="ECO:0000256" key="1">
    <source>
        <dbReference type="ARBA" id="ARBA00004141"/>
    </source>
</evidence>
<dbReference type="WBParaSite" id="maker-uti_cns_0001508-snap-gene-0.3-mRNA-1">
    <property type="protein sequence ID" value="maker-uti_cns_0001508-snap-gene-0.3-mRNA-1"/>
    <property type="gene ID" value="maker-uti_cns_0001508-snap-gene-0.3"/>
</dbReference>
<organism evidence="8 9">
    <name type="scientific">Macrostomum lignano</name>
    <dbReference type="NCBI Taxonomy" id="282301"/>
    <lineage>
        <taxon>Eukaryota</taxon>
        <taxon>Metazoa</taxon>
        <taxon>Spiralia</taxon>
        <taxon>Lophotrochozoa</taxon>
        <taxon>Platyhelminthes</taxon>
        <taxon>Rhabditophora</taxon>
        <taxon>Macrostomorpha</taxon>
        <taxon>Macrostomida</taxon>
        <taxon>Macrostomidae</taxon>
        <taxon>Macrostomum</taxon>
    </lineage>
</organism>
<evidence type="ECO:0000256" key="3">
    <source>
        <dbReference type="ARBA" id="ARBA00022692"/>
    </source>
</evidence>
<evidence type="ECO:0000313" key="9">
    <source>
        <dbReference type="WBParaSite" id="maker-uti_cns_0001508-snap-gene-0.3-mRNA-1"/>
    </source>
</evidence>
<evidence type="ECO:0000256" key="6">
    <source>
        <dbReference type="RuleBase" id="RU363053"/>
    </source>
</evidence>
<reference evidence="9 10" key="1">
    <citation type="submission" date="2016-11" db="UniProtKB">
        <authorList>
            <consortium name="WormBaseParasite"/>
        </authorList>
    </citation>
    <scope>IDENTIFICATION</scope>
</reference>
<evidence type="ECO:0000256" key="5">
    <source>
        <dbReference type="ARBA" id="ARBA00023136"/>
    </source>
</evidence>
<dbReference type="GO" id="GO:0005778">
    <property type="term" value="C:peroxisomal membrane"/>
    <property type="evidence" value="ECO:0007669"/>
    <property type="project" value="TreeGrafter"/>
</dbReference>
<dbReference type="Proteomes" id="UP000095280">
    <property type="component" value="Unplaced"/>
</dbReference>
<feature type="region of interest" description="Disordered" evidence="7">
    <location>
        <begin position="17"/>
        <end position="36"/>
    </location>
</feature>
<protein>
    <submittedName>
        <fullName evidence="9 10">Peroxisomal membrane protein 2</fullName>
    </submittedName>
</protein>
<keyword evidence="3 6" id="KW-0812">Transmembrane</keyword>
<keyword evidence="4 6" id="KW-1133">Transmembrane helix</keyword>
<proteinExistence type="inferred from homology"/>